<dbReference type="InterPro" id="IPR015847">
    <property type="entry name" value="ExoRNase_PH_dom2"/>
</dbReference>
<dbReference type="InterPro" id="IPR027408">
    <property type="entry name" value="PNPase/RNase_PH_dom_sf"/>
</dbReference>
<dbReference type="GO" id="GO:0071028">
    <property type="term" value="P:nuclear mRNA surveillance"/>
    <property type="evidence" value="ECO:0007669"/>
    <property type="project" value="TreeGrafter"/>
</dbReference>
<comment type="subunit">
    <text evidence="6">Component of the RNA exosome complex. Specifically part of the catalytically inactive RNA exosome core complex (Exo-9) which may associate with the catalytic subunits RRP6 and DIS3 in cytoplasmic- and nuclear-specific RNA exosome complex forms. Exo-9 is formed by a hexameric base ring of RNase PH domain-containing subunits and a cap ring consisting of CSL4, RRP4 and RRP40.</text>
</comment>
<dbReference type="Proteomes" id="UP000053257">
    <property type="component" value="Unassembled WGS sequence"/>
</dbReference>
<dbReference type="Pfam" id="PF03725">
    <property type="entry name" value="RNase_PH_C"/>
    <property type="match status" value="1"/>
</dbReference>
<evidence type="ECO:0000313" key="10">
    <source>
        <dbReference type="EMBL" id="KIP06779.1"/>
    </source>
</evidence>
<evidence type="ECO:0000259" key="8">
    <source>
        <dbReference type="Pfam" id="PF01138"/>
    </source>
</evidence>
<accession>A0A0C3NNU6</accession>
<dbReference type="InterPro" id="IPR001247">
    <property type="entry name" value="ExoRNase_PH_dom1"/>
</dbReference>
<name>A0A0C3NNU6_PHLG1</name>
<dbReference type="AlphaFoldDB" id="A0A0C3NNU6"/>
<dbReference type="InterPro" id="IPR036345">
    <property type="entry name" value="ExoRNase_PH_dom2_sf"/>
</dbReference>
<dbReference type="STRING" id="745531.A0A0C3NNU6"/>
<dbReference type="GO" id="GO:0034475">
    <property type="term" value="P:U4 snRNA 3'-end processing"/>
    <property type="evidence" value="ECO:0007669"/>
    <property type="project" value="TreeGrafter"/>
</dbReference>
<dbReference type="Pfam" id="PF01138">
    <property type="entry name" value="RNase_PH"/>
    <property type="match status" value="1"/>
</dbReference>
<dbReference type="CDD" id="cd11370">
    <property type="entry name" value="RNase_PH_RRP41"/>
    <property type="match status" value="1"/>
</dbReference>
<dbReference type="SUPFAM" id="SSF55666">
    <property type="entry name" value="Ribonuclease PH domain 2-like"/>
    <property type="match status" value="1"/>
</dbReference>
<dbReference type="InterPro" id="IPR050080">
    <property type="entry name" value="RNase_PH"/>
</dbReference>
<evidence type="ECO:0000256" key="2">
    <source>
        <dbReference type="ARBA" id="ARBA00004604"/>
    </source>
</evidence>
<dbReference type="GO" id="GO:0016075">
    <property type="term" value="P:rRNA catabolic process"/>
    <property type="evidence" value="ECO:0007669"/>
    <property type="project" value="TreeGrafter"/>
</dbReference>
<dbReference type="GO" id="GO:0000177">
    <property type="term" value="C:cytoplasmic exosome (RNase complex)"/>
    <property type="evidence" value="ECO:0007669"/>
    <property type="project" value="TreeGrafter"/>
</dbReference>
<gene>
    <name evidence="10" type="ORF">PHLGIDRAFT_30359</name>
</gene>
<evidence type="ECO:0000313" key="11">
    <source>
        <dbReference type="Proteomes" id="UP000053257"/>
    </source>
</evidence>
<sequence length="266" mass="29226">MGSRVEILNDDGYRSDGRRQFELRDITMDLSPRGTADGSAMITHGLTQVMVSVFGPREAKMRAQTLHDRAVLNVEVNIAPFSTGERRKRNRGDKRILELAASIKSTFEPVVQTALYPRSQIDIYVHVLQQDGGLLQASINAATLALVGAGIPLLDLVCAVTGGVHSTSPMLDLTTLEENDIPHLTVAVMPKTGNVTLVTMETRLHVDRFGDIFKLTCDAAQVIHQEMKRAAYARTRRLVDAMDVDSKSILLTGDNVDKDTAMNELE</sequence>
<evidence type="ECO:0000256" key="6">
    <source>
        <dbReference type="ARBA" id="ARBA00063066"/>
    </source>
</evidence>
<evidence type="ECO:0000256" key="3">
    <source>
        <dbReference type="ARBA" id="ARBA00006678"/>
    </source>
</evidence>
<dbReference type="FunFam" id="3.30.230.70:FF:000004">
    <property type="entry name" value="Exosome complex component Rrp41"/>
    <property type="match status" value="1"/>
</dbReference>
<feature type="domain" description="Exoribonuclease phosphorolytic" evidence="8">
    <location>
        <begin position="22"/>
        <end position="152"/>
    </location>
</feature>
<comment type="similarity">
    <text evidence="3">Belongs to the RNase PH family.</text>
</comment>
<dbReference type="EMBL" id="KN840511">
    <property type="protein sequence ID" value="KIP06779.1"/>
    <property type="molecule type" value="Genomic_DNA"/>
</dbReference>
<dbReference type="HOGENOM" id="CLU_063514_0_2_1"/>
<keyword evidence="4" id="KW-0963">Cytoplasm</keyword>
<dbReference type="PANTHER" id="PTHR11953">
    <property type="entry name" value="EXOSOME COMPLEX COMPONENT"/>
    <property type="match status" value="1"/>
</dbReference>
<keyword evidence="11" id="KW-1185">Reference proteome</keyword>
<evidence type="ECO:0000256" key="1">
    <source>
        <dbReference type="ARBA" id="ARBA00004496"/>
    </source>
</evidence>
<organism evidence="10 11">
    <name type="scientific">Phlebiopsis gigantea (strain 11061_1 CR5-6)</name>
    <name type="common">White-rot fungus</name>
    <name type="synonym">Peniophora gigantea</name>
    <dbReference type="NCBI Taxonomy" id="745531"/>
    <lineage>
        <taxon>Eukaryota</taxon>
        <taxon>Fungi</taxon>
        <taxon>Dikarya</taxon>
        <taxon>Basidiomycota</taxon>
        <taxon>Agaricomycotina</taxon>
        <taxon>Agaricomycetes</taxon>
        <taxon>Polyporales</taxon>
        <taxon>Phanerochaetaceae</taxon>
        <taxon>Phlebiopsis</taxon>
    </lineage>
</organism>
<dbReference type="OrthoDB" id="437922at2759"/>
<dbReference type="Gene3D" id="3.30.230.70">
    <property type="entry name" value="GHMP Kinase, N-terminal domain"/>
    <property type="match status" value="1"/>
</dbReference>
<dbReference type="GO" id="GO:0071051">
    <property type="term" value="P:poly(A)-dependent snoRNA 3'-end processing"/>
    <property type="evidence" value="ECO:0007669"/>
    <property type="project" value="TreeGrafter"/>
</dbReference>
<evidence type="ECO:0000256" key="4">
    <source>
        <dbReference type="ARBA" id="ARBA00022490"/>
    </source>
</evidence>
<feature type="domain" description="Exoribonuclease phosphorolytic" evidence="9">
    <location>
        <begin position="155"/>
        <end position="215"/>
    </location>
</feature>
<dbReference type="PANTHER" id="PTHR11953:SF0">
    <property type="entry name" value="EXOSOME COMPLEX COMPONENT RRP41"/>
    <property type="match status" value="1"/>
</dbReference>
<protein>
    <recommendedName>
        <fullName evidence="7">Ribosomal RNA-processing protein 41</fullName>
    </recommendedName>
</protein>
<comment type="subcellular location">
    <subcellularLocation>
        <location evidence="1">Cytoplasm</location>
    </subcellularLocation>
    <subcellularLocation>
        <location evidence="2">Nucleus</location>
        <location evidence="2">Nucleolus</location>
    </subcellularLocation>
</comment>
<evidence type="ECO:0000256" key="7">
    <source>
        <dbReference type="ARBA" id="ARBA00077929"/>
    </source>
</evidence>
<dbReference type="SUPFAM" id="SSF54211">
    <property type="entry name" value="Ribosomal protein S5 domain 2-like"/>
    <property type="match status" value="1"/>
</dbReference>
<dbReference type="GO" id="GO:0000176">
    <property type="term" value="C:nuclear exosome (RNase complex)"/>
    <property type="evidence" value="ECO:0007669"/>
    <property type="project" value="UniProtKB-ARBA"/>
</dbReference>
<proteinExistence type="inferred from homology"/>
<dbReference type="InterPro" id="IPR020568">
    <property type="entry name" value="Ribosomal_Su5_D2-typ_SF"/>
</dbReference>
<dbReference type="GO" id="GO:0005730">
    <property type="term" value="C:nucleolus"/>
    <property type="evidence" value="ECO:0007669"/>
    <property type="project" value="UniProtKB-SubCell"/>
</dbReference>
<reference evidence="10 11" key="1">
    <citation type="journal article" date="2014" name="PLoS Genet.">
        <title>Analysis of the Phlebiopsis gigantea genome, transcriptome and secretome provides insight into its pioneer colonization strategies of wood.</title>
        <authorList>
            <person name="Hori C."/>
            <person name="Ishida T."/>
            <person name="Igarashi K."/>
            <person name="Samejima M."/>
            <person name="Suzuki H."/>
            <person name="Master E."/>
            <person name="Ferreira P."/>
            <person name="Ruiz-Duenas F.J."/>
            <person name="Held B."/>
            <person name="Canessa P."/>
            <person name="Larrondo L.F."/>
            <person name="Schmoll M."/>
            <person name="Druzhinina I.S."/>
            <person name="Kubicek C.P."/>
            <person name="Gaskell J.A."/>
            <person name="Kersten P."/>
            <person name="St John F."/>
            <person name="Glasner J."/>
            <person name="Sabat G."/>
            <person name="Splinter BonDurant S."/>
            <person name="Syed K."/>
            <person name="Yadav J."/>
            <person name="Mgbeahuruike A.C."/>
            <person name="Kovalchuk A."/>
            <person name="Asiegbu F.O."/>
            <person name="Lackner G."/>
            <person name="Hoffmeister D."/>
            <person name="Rencoret J."/>
            <person name="Gutierrez A."/>
            <person name="Sun H."/>
            <person name="Lindquist E."/>
            <person name="Barry K."/>
            <person name="Riley R."/>
            <person name="Grigoriev I.V."/>
            <person name="Henrissat B."/>
            <person name="Kues U."/>
            <person name="Berka R.M."/>
            <person name="Martinez A.T."/>
            <person name="Covert S.F."/>
            <person name="Blanchette R.A."/>
            <person name="Cullen D."/>
        </authorList>
    </citation>
    <scope>NUCLEOTIDE SEQUENCE [LARGE SCALE GENOMIC DNA]</scope>
    <source>
        <strain evidence="10 11">11061_1 CR5-6</strain>
    </source>
</reference>
<evidence type="ECO:0000256" key="5">
    <source>
        <dbReference type="ARBA" id="ARBA00022835"/>
    </source>
</evidence>
<evidence type="ECO:0000259" key="9">
    <source>
        <dbReference type="Pfam" id="PF03725"/>
    </source>
</evidence>
<keyword evidence="5" id="KW-0271">Exosome</keyword>
<dbReference type="GO" id="GO:0003723">
    <property type="term" value="F:RNA binding"/>
    <property type="evidence" value="ECO:0007669"/>
    <property type="project" value="TreeGrafter"/>
</dbReference>